<accession>A0A167TTZ6</accession>
<evidence type="ECO:0000313" key="1">
    <source>
        <dbReference type="EMBL" id="ANB62344.1"/>
    </source>
</evidence>
<name>A0A167TTZ6_9BACL</name>
<sequence length="38" mass="4434">MGKIQKKEIYVCTSKIVSVHIFLYVTVLSERNMMVSEE</sequence>
<gene>
    <name evidence="1" type="ORF">GFC30_3304</name>
</gene>
<dbReference type="KEGG" id="aamy:GFC30_3304"/>
<dbReference type="Proteomes" id="UP000076865">
    <property type="component" value="Plasmid pDSM15939_2"/>
</dbReference>
<protein>
    <submittedName>
        <fullName evidence="1">Uncharacterized protein</fullName>
    </submittedName>
</protein>
<organism evidence="1 2">
    <name type="scientific">Anoxybacteroides amylolyticum</name>
    <dbReference type="NCBI Taxonomy" id="294699"/>
    <lineage>
        <taxon>Bacteria</taxon>
        <taxon>Bacillati</taxon>
        <taxon>Bacillota</taxon>
        <taxon>Bacilli</taxon>
        <taxon>Bacillales</taxon>
        <taxon>Anoxybacillaceae</taxon>
        <taxon>Anoxybacteroides</taxon>
    </lineage>
</organism>
<reference evidence="1 2" key="1">
    <citation type="journal article" date="2006" name="Syst. Appl. Microbiol.">
        <title>Anoxybacillus amylolyticus sp. nov., a thermophilic amylase producing bacterium isolated from Mount Rittmann (Antarctica).</title>
        <authorList>
            <person name="Poli A."/>
            <person name="Esposito E."/>
            <person name="Lama L."/>
            <person name="Orlando P."/>
            <person name="Nicolaus G."/>
            <person name="de Appolonia F."/>
            <person name="Gambacorta A."/>
            <person name="Nicolaus B."/>
        </authorList>
    </citation>
    <scope>NUCLEOTIDE SEQUENCE [LARGE SCALE GENOMIC DNA]</scope>
    <source>
        <strain evidence="1 2">DSM 15939</strain>
        <plasmid evidence="2">Plasmid pdsm15939_2</plasmid>
    </source>
</reference>
<dbReference type="EMBL" id="CP015440">
    <property type="protein sequence ID" value="ANB62344.1"/>
    <property type="molecule type" value="Genomic_DNA"/>
</dbReference>
<keyword evidence="1" id="KW-0614">Plasmid</keyword>
<keyword evidence="2" id="KW-1185">Reference proteome</keyword>
<dbReference type="AlphaFoldDB" id="A0A167TTZ6"/>
<evidence type="ECO:0000313" key="2">
    <source>
        <dbReference type="Proteomes" id="UP000076865"/>
    </source>
</evidence>
<geneLocation type="plasmid" evidence="2">
    <name>pdsm15939_2</name>
</geneLocation>
<proteinExistence type="predicted"/>